<dbReference type="GO" id="GO:0097363">
    <property type="term" value="F:protein O-acetylglucosaminyltransferase activity"/>
    <property type="evidence" value="ECO:0007669"/>
    <property type="project" value="TreeGrafter"/>
</dbReference>
<feature type="repeat" description="TPR" evidence="3">
    <location>
        <begin position="93"/>
        <end position="126"/>
    </location>
</feature>
<dbReference type="AlphaFoldDB" id="A0A562S2Y7"/>
<dbReference type="Proteomes" id="UP000318307">
    <property type="component" value="Unassembled WGS sequence"/>
</dbReference>
<protein>
    <submittedName>
        <fullName evidence="4">Tetratricopeptide repeat protein</fullName>
    </submittedName>
</protein>
<organism evidence="4 5">
    <name type="scientific">Desulfobotulus alkaliphilus</name>
    <dbReference type="NCBI Taxonomy" id="622671"/>
    <lineage>
        <taxon>Bacteria</taxon>
        <taxon>Pseudomonadati</taxon>
        <taxon>Thermodesulfobacteriota</taxon>
        <taxon>Desulfobacteria</taxon>
        <taxon>Desulfobacterales</taxon>
        <taxon>Desulfobacteraceae</taxon>
        <taxon>Desulfobotulus</taxon>
    </lineage>
</organism>
<evidence type="ECO:0000256" key="1">
    <source>
        <dbReference type="ARBA" id="ARBA00022737"/>
    </source>
</evidence>
<dbReference type="InterPro" id="IPR013105">
    <property type="entry name" value="TPR_2"/>
</dbReference>
<dbReference type="Pfam" id="PF13181">
    <property type="entry name" value="TPR_8"/>
    <property type="match status" value="1"/>
</dbReference>
<comment type="caution">
    <text evidence="4">The sequence shown here is derived from an EMBL/GenBank/DDBJ whole genome shotgun (WGS) entry which is preliminary data.</text>
</comment>
<reference evidence="4 5" key="1">
    <citation type="submission" date="2019-07" db="EMBL/GenBank/DDBJ databases">
        <title>Genome sequencing of 100 strains of the haloalkaliphilic chemolithoautotrophic sulfur-oxidizing bacterium Thioalkalivibrio.</title>
        <authorList>
            <person name="Muyzer G."/>
        </authorList>
    </citation>
    <scope>NUCLEOTIDE SEQUENCE [LARGE SCALE GENOMIC DNA]</scope>
    <source>
        <strain evidence="4 5">ASO4-4</strain>
    </source>
</reference>
<evidence type="ECO:0000313" key="4">
    <source>
        <dbReference type="EMBL" id="TWI75528.1"/>
    </source>
</evidence>
<keyword evidence="1" id="KW-0677">Repeat</keyword>
<dbReference type="PANTHER" id="PTHR44366:SF1">
    <property type="entry name" value="UDP-N-ACETYLGLUCOSAMINE--PEPTIDE N-ACETYLGLUCOSAMINYLTRANSFERASE 110 KDA SUBUNIT"/>
    <property type="match status" value="1"/>
</dbReference>
<sequence length="209" mass="23099">MHKAQNADEYIAKQRMALASNSECGATHYNLAVALMGQKKYEEAESHLHEAISCSPNLAEAFVQLGAICLQRGDEEGCLHYNKRSIKARAGFSPGYANIGYLELQNGNIDEAVKHLRKSIVFNSKNIQAFTTLATAYLMQGLLDEAIEACRQAIEINPDFPISYNNLAVAYLEKGDYDQAIENADKAESLGYPLAEGLKKELDSHRKNV</sequence>
<gene>
    <name evidence="4" type="ORF">LZ24_00575</name>
</gene>
<keyword evidence="5" id="KW-1185">Reference proteome</keyword>
<dbReference type="SMART" id="SM00028">
    <property type="entry name" value="TPR"/>
    <property type="match status" value="5"/>
</dbReference>
<dbReference type="EMBL" id="VLLC01000003">
    <property type="protein sequence ID" value="TWI75528.1"/>
    <property type="molecule type" value="Genomic_DNA"/>
</dbReference>
<dbReference type="InterPro" id="IPR011990">
    <property type="entry name" value="TPR-like_helical_dom_sf"/>
</dbReference>
<dbReference type="Pfam" id="PF13431">
    <property type="entry name" value="TPR_17"/>
    <property type="match status" value="1"/>
</dbReference>
<dbReference type="InterPro" id="IPR037919">
    <property type="entry name" value="OGT"/>
</dbReference>
<feature type="repeat" description="TPR" evidence="3">
    <location>
        <begin position="127"/>
        <end position="160"/>
    </location>
</feature>
<accession>A0A562S2Y7</accession>
<evidence type="ECO:0000256" key="2">
    <source>
        <dbReference type="ARBA" id="ARBA00022803"/>
    </source>
</evidence>
<evidence type="ECO:0000313" key="5">
    <source>
        <dbReference type="Proteomes" id="UP000318307"/>
    </source>
</evidence>
<dbReference type="Pfam" id="PF07719">
    <property type="entry name" value="TPR_2"/>
    <property type="match status" value="1"/>
</dbReference>
<dbReference type="PROSITE" id="PS50005">
    <property type="entry name" value="TPR"/>
    <property type="match status" value="3"/>
</dbReference>
<dbReference type="PANTHER" id="PTHR44366">
    <property type="entry name" value="UDP-N-ACETYLGLUCOSAMINE--PEPTIDE N-ACETYLGLUCOSAMINYLTRANSFERASE 110 KDA SUBUNIT"/>
    <property type="match status" value="1"/>
</dbReference>
<keyword evidence="2 3" id="KW-0802">TPR repeat</keyword>
<dbReference type="OrthoDB" id="5450625at2"/>
<proteinExistence type="predicted"/>
<feature type="repeat" description="TPR" evidence="3">
    <location>
        <begin position="25"/>
        <end position="58"/>
    </location>
</feature>
<dbReference type="RefSeq" id="WP_144682144.1">
    <property type="nucleotide sequence ID" value="NZ_VLLC01000003.1"/>
</dbReference>
<dbReference type="InterPro" id="IPR019734">
    <property type="entry name" value="TPR_rpt"/>
</dbReference>
<dbReference type="PROSITE" id="PS50293">
    <property type="entry name" value="TPR_REGION"/>
    <property type="match status" value="1"/>
</dbReference>
<dbReference type="GO" id="GO:0006493">
    <property type="term" value="P:protein O-linked glycosylation"/>
    <property type="evidence" value="ECO:0007669"/>
    <property type="project" value="InterPro"/>
</dbReference>
<evidence type="ECO:0000256" key="3">
    <source>
        <dbReference type="PROSITE-ProRule" id="PRU00339"/>
    </source>
</evidence>
<dbReference type="SUPFAM" id="SSF48452">
    <property type="entry name" value="TPR-like"/>
    <property type="match status" value="2"/>
</dbReference>
<dbReference type="Gene3D" id="1.25.40.10">
    <property type="entry name" value="Tetratricopeptide repeat domain"/>
    <property type="match status" value="2"/>
</dbReference>
<name>A0A562S2Y7_9BACT</name>